<protein>
    <submittedName>
        <fullName evidence="2">IS200/IS605 family transposase</fullName>
    </submittedName>
</protein>
<evidence type="ECO:0000313" key="2">
    <source>
        <dbReference type="EMBL" id="MDQ6600904.1"/>
    </source>
</evidence>
<sequence>MNGVHSNKYHVSFLQYHITFFTSSHILLNREEKDFIQTYFRNVSNRHEFKIVKMEIQEQQVKLIINCKTTHYIPNIIKALKGGSARFLHKEFPKTKLKNGGTLWDQRYFISTEEQKLKSLIMESKELP</sequence>
<gene>
    <name evidence="2" type="primary">tnpA</name>
    <name evidence="2" type="ORF">RCG21_32430</name>
</gene>
<dbReference type="Proteomes" id="UP001178888">
    <property type="component" value="Unassembled WGS sequence"/>
</dbReference>
<dbReference type="RefSeq" id="WP_308914530.1">
    <property type="nucleotide sequence ID" value="NZ_JAVGVR010000002.1"/>
</dbReference>
<dbReference type="InterPro" id="IPR036515">
    <property type="entry name" value="Transposase_17_sf"/>
</dbReference>
<accession>A0AA90TWP3</accession>
<organism evidence="2 3">
    <name type="scientific">Bacillus salipaludis</name>
    <dbReference type="NCBI Taxonomy" id="2547811"/>
    <lineage>
        <taxon>Bacteria</taxon>
        <taxon>Bacillati</taxon>
        <taxon>Bacillota</taxon>
        <taxon>Bacilli</taxon>
        <taxon>Bacillales</taxon>
        <taxon>Bacillaceae</taxon>
        <taxon>Bacillus</taxon>
    </lineage>
</organism>
<dbReference type="Pfam" id="PF01797">
    <property type="entry name" value="Y1_Tnp"/>
    <property type="match status" value="1"/>
</dbReference>
<dbReference type="SMART" id="SM01321">
    <property type="entry name" value="Y1_Tnp"/>
    <property type="match status" value="1"/>
</dbReference>
<proteinExistence type="predicted"/>
<keyword evidence="3" id="KW-1185">Reference proteome</keyword>
<dbReference type="AlphaFoldDB" id="A0AA90TWP3"/>
<feature type="domain" description="Transposase IS200-like" evidence="1">
    <location>
        <begin position="11"/>
        <end position="125"/>
    </location>
</feature>
<dbReference type="GO" id="GO:0003677">
    <property type="term" value="F:DNA binding"/>
    <property type="evidence" value="ECO:0007669"/>
    <property type="project" value="InterPro"/>
</dbReference>
<evidence type="ECO:0000259" key="1">
    <source>
        <dbReference type="SMART" id="SM01321"/>
    </source>
</evidence>
<dbReference type="EMBL" id="JAVGVR010000002">
    <property type="protein sequence ID" value="MDQ6600904.1"/>
    <property type="molecule type" value="Genomic_DNA"/>
</dbReference>
<dbReference type="GO" id="GO:0006313">
    <property type="term" value="P:DNA transposition"/>
    <property type="evidence" value="ECO:0007669"/>
    <property type="project" value="InterPro"/>
</dbReference>
<dbReference type="PANTHER" id="PTHR33360">
    <property type="entry name" value="TRANSPOSASE FOR INSERTION SEQUENCE ELEMENT IS200"/>
    <property type="match status" value="1"/>
</dbReference>
<dbReference type="NCBIfam" id="NF033573">
    <property type="entry name" value="transpos_IS200"/>
    <property type="match status" value="1"/>
</dbReference>
<dbReference type="InterPro" id="IPR002686">
    <property type="entry name" value="Transposase_17"/>
</dbReference>
<dbReference type="Gene3D" id="3.30.70.1290">
    <property type="entry name" value="Transposase IS200-like"/>
    <property type="match status" value="1"/>
</dbReference>
<name>A0AA90TWP3_9BACI</name>
<dbReference type="SUPFAM" id="SSF143422">
    <property type="entry name" value="Transposase IS200-like"/>
    <property type="match status" value="1"/>
</dbReference>
<evidence type="ECO:0000313" key="3">
    <source>
        <dbReference type="Proteomes" id="UP001178888"/>
    </source>
</evidence>
<comment type="caution">
    <text evidence="2">The sequence shown here is derived from an EMBL/GenBank/DDBJ whole genome shotgun (WGS) entry which is preliminary data.</text>
</comment>
<dbReference type="PANTHER" id="PTHR33360:SF2">
    <property type="entry name" value="TRANSPOSASE FOR INSERTION SEQUENCE ELEMENT IS200"/>
    <property type="match status" value="1"/>
</dbReference>
<reference evidence="2" key="1">
    <citation type="submission" date="2023-08" db="EMBL/GenBank/DDBJ databases">
        <title>Nitrogen cycling bacteria in agricultural field soils.</title>
        <authorList>
            <person name="Jang J."/>
        </authorList>
    </citation>
    <scope>NUCLEOTIDE SEQUENCE</scope>
    <source>
        <strain evidence="2">PS3-36</strain>
    </source>
</reference>
<dbReference type="GO" id="GO:0004803">
    <property type="term" value="F:transposase activity"/>
    <property type="evidence" value="ECO:0007669"/>
    <property type="project" value="InterPro"/>
</dbReference>